<proteinExistence type="predicted"/>
<evidence type="ECO:0000313" key="1">
    <source>
        <dbReference type="EMBL" id="MBN8660994.1"/>
    </source>
</evidence>
<dbReference type="AlphaFoldDB" id="A0A8J7P8C6"/>
<name>A0A8J7P8C6_9BACT</name>
<dbReference type="EMBL" id="JAFLCK010000015">
    <property type="protein sequence ID" value="MBN8660994.1"/>
    <property type="molecule type" value="Genomic_DNA"/>
</dbReference>
<protein>
    <submittedName>
        <fullName evidence="1">Uncharacterized protein</fullName>
    </submittedName>
</protein>
<organism evidence="1 2">
    <name type="scientific">Candidatus Obscuribacter phosphatis</name>
    <dbReference type="NCBI Taxonomy" id="1906157"/>
    <lineage>
        <taxon>Bacteria</taxon>
        <taxon>Bacillati</taxon>
        <taxon>Candidatus Melainabacteria</taxon>
        <taxon>Candidatus Obscuribacterales</taxon>
        <taxon>Candidatus Obscuribacteraceae</taxon>
        <taxon>Candidatus Obscuribacter</taxon>
    </lineage>
</organism>
<sequence>MTEISSNMSAMELLQVANEFHTGRLTLSQEEKDRLLDLLRLKGAEELEYGQEVEHEKVRLVRRVTGAVSIFFEKETEPTAKKKAKE</sequence>
<accession>A0A8J7P8C6</accession>
<evidence type="ECO:0000313" key="2">
    <source>
        <dbReference type="Proteomes" id="UP000664277"/>
    </source>
</evidence>
<gene>
    <name evidence="1" type="ORF">J0M35_11550</name>
</gene>
<reference evidence="1" key="1">
    <citation type="submission" date="2021-02" db="EMBL/GenBank/DDBJ databases">
        <title>Genome-Resolved Metagenomics of a Microbial Community Performing Photosynthetic Biological Nutrient Removal.</title>
        <authorList>
            <person name="Mcdaniel E.A."/>
        </authorList>
    </citation>
    <scope>NUCLEOTIDE SEQUENCE</scope>
    <source>
        <strain evidence="1">UWPOB_OBS1</strain>
    </source>
</reference>
<dbReference type="Proteomes" id="UP000664277">
    <property type="component" value="Unassembled WGS sequence"/>
</dbReference>
<comment type="caution">
    <text evidence="1">The sequence shown here is derived from an EMBL/GenBank/DDBJ whole genome shotgun (WGS) entry which is preliminary data.</text>
</comment>